<gene>
    <name evidence="1" type="ORF">LOK49_LG15G01964</name>
</gene>
<comment type="caution">
    <text evidence="1">The sequence shown here is derived from an EMBL/GenBank/DDBJ whole genome shotgun (WGS) entry which is preliminary data.</text>
</comment>
<proteinExistence type="predicted"/>
<keyword evidence="2" id="KW-1185">Reference proteome</keyword>
<sequence>MTASQDEAVKQKETLVKEVGCLRRELQQVREDRDRQVTQVQSLTAEIARYRESMGKSVAELDNLTLKSNALEETCSSQREQIRILQHQLAPTTEKLKMSDLSALETRAEFEEKKRVMSELQDRLADAELQLIEGEKLRKKLHNTILDVFVEISQLVQSALDGYKVCIFAYGQTGSGKTYTMMGMPEALEKKGLIRRSLEQIFQTSQLLQAQGSIEGSFTFVSGRLADPKSRLFEVEVARFPLQVPYYIFIA</sequence>
<name>A0ACC0F2W6_9ERIC</name>
<evidence type="ECO:0000313" key="1">
    <source>
        <dbReference type="EMBL" id="KAI7982448.1"/>
    </source>
</evidence>
<accession>A0ACC0F2W6</accession>
<protein>
    <submittedName>
        <fullName evidence="1">Kinesin-like protein KIN-14N</fullName>
    </submittedName>
</protein>
<evidence type="ECO:0000313" key="2">
    <source>
        <dbReference type="Proteomes" id="UP001060215"/>
    </source>
</evidence>
<organism evidence="1 2">
    <name type="scientific">Camellia lanceoleosa</name>
    <dbReference type="NCBI Taxonomy" id="1840588"/>
    <lineage>
        <taxon>Eukaryota</taxon>
        <taxon>Viridiplantae</taxon>
        <taxon>Streptophyta</taxon>
        <taxon>Embryophyta</taxon>
        <taxon>Tracheophyta</taxon>
        <taxon>Spermatophyta</taxon>
        <taxon>Magnoliopsida</taxon>
        <taxon>eudicotyledons</taxon>
        <taxon>Gunneridae</taxon>
        <taxon>Pentapetalae</taxon>
        <taxon>asterids</taxon>
        <taxon>Ericales</taxon>
        <taxon>Theaceae</taxon>
        <taxon>Camellia</taxon>
    </lineage>
</organism>
<dbReference type="EMBL" id="CM045768">
    <property type="protein sequence ID" value="KAI7982448.1"/>
    <property type="molecule type" value="Genomic_DNA"/>
</dbReference>
<reference evidence="1 2" key="1">
    <citation type="journal article" date="2022" name="Plant J.">
        <title>Chromosome-level genome of Camellia lanceoleosa provides a valuable resource for understanding genome evolution and self-incompatibility.</title>
        <authorList>
            <person name="Gong W."/>
            <person name="Xiao S."/>
            <person name="Wang L."/>
            <person name="Liao Z."/>
            <person name="Chang Y."/>
            <person name="Mo W."/>
            <person name="Hu G."/>
            <person name="Li W."/>
            <person name="Zhao G."/>
            <person name="Zhu H."/>
            <person name="Hu X."/>
            <person name="Ji K."/>
            <person name="Xiang X."/>
            <person name="Song Q."/>
            <person name="Yuan D."/>
            <person name="Jin S."/>
            <person name="Zhang L."/>
        </authorList>
    </citation>
    <scope>NUCLEOTIDE SEQUENCE [LARGE SCALE GENOMIC DNA]</scope>
    <source>
        <strain evidence="1">SQ_2022a</strain>
    </source>
</reference>
<dbReference type="Proteomes" id="UP001060215">
    <property type="component" value="Chromosome 11"/>
</dbReference>